<proteinExistence type="predicted"/>
<accession>A0A1T4VCM2</accession>
<dbReference type="GO" id="GO:0000104">
    <property type="term" value="F:succinate dehydrogenase activity"/>
    <property type="evidence" value="ECO:0007669"/>
    <property type="project" value="TreeGrafter"/>
</dbReference>
<protein>
    <submittedName>
        <fullName evidence="7">Dissimilatory adenylylsulfate reductase alpha subunit</fullName>
    </submittedName>
</protein>
<dbReference type="InterPro" id="IPR036188">
    <property type="entry name" value="FAD/NAD-bd_sf"/>
</dbReference>
<dbReference type="GO" id="GO:0050660">
    <property type="term" value="F:flavin adenine dinucleotide binding"/>
    <property type="evidence" value="ECO:0007669"/>
    <property type="project" value="TreeGrafter"/>
</dbReference>
<dbReference type="GO" id="GO:0005886">
    <property type="term" value="C:plasma membrane"/>
    <property type="evidence" value="ECO:0007669"/>
    <property type="project" value="TreeGrafter"/>
</dbReference>
<dbReference type="OrthoDB" id="9806724at2"/>
<comment type="cofactor">
    <cofactor evidence="1">
        <name>FAD</name>
        <dbReference type="ChEBI" id="CHEBI:57692"/>
    </cofactor>
</comment>
<evidence type="ECO:0000313" key="7">
    <source>
        <dbReference type="EMBL" id="SKA62714.1"/>
    </source>
</evidence>
<dbReference type="Gene3D" id="1.20.58.100">
    <property type="entry name" value="Fumarate reductase/succinate dehydrogenase flavoprotein-like, C-terminal domain"/>
    <property type="match status" value="1"/>
</dbReference>
<dbReference type="RefSeq" id="WP_078683347.1">
    <property type="nucleotide sequence ID" value="NZ_FUYA01000001.1"/>
</dbReference>
<reference evidence="7 8" key="1">
    <citation type="submission" date="2017-02" db="EMBL/GenBank/DDBJ databases">
        <authorList>
            <person name="Peterson S.W."/>
        </authorList>
    </citation>
    <scope>NUCLEOTIDE SEQUENCE [LARGE SCALE GENOMIC DNA]</scope>
    <source>
        <strain evidence="7 8">DSM 18034</strain>
    </source>
</reference>
<keyword evidence="2" id="KW-0285">Flavoprotein</keyword>
<dbReference type="Proteomes" id="UP000189733">
    <property type="component" value="Unassembled WGS sequence"/>
</dbReference>
<evidence type="ECO:0000259" key="5">
    <source>
        <dbReference type="Pfam" id="PF00890"/>
    </source>
</evidence>
<dbReference type="Pfam" id="PF00890">
    <property type="entry name" value="FAD_binding_2"/>
    <property type="match status" value="1"/>
</dbReference>
<dbReference type="PRINTS" id="PR00368">
    <property type="entry name" value="FADPNR"/>
</dbReference>
<name>A0A1T4VCM2_9BACT</name>
<dbReference type="STRING" id="1121442.SAMN02745702_00009"/>
<dbReference type="InterPro" id="IPR027477">
    <property type="entry name" value="Succ_DH/fumarate_Rdtase_cat_sf"/>
</dbReference>
<feature type="domain" description="FAD-dependent oxidoreductase 2 FAD-binding" evidence="5">
    <location>
        <begin position="28"/>
        <end position="401"/>
    </location>
</feature>
<keyword evidence="3" id="KW-0560">Oxidoreductase</keyword>
<dbReference type="Pfam" id="PF02910">
    <property type="entry name" value="Succ_DH_flav_C"/>
    <property type="match status" value="1"/>
</dbReference>
<feature type="active site" description="Proton acceptor" evidence="4">
    <location>
        <position position="300"/>
    </location>
</feature>
<dbReference type="InterPro" id="IPR030664">
    <property type="entry name" value="SdhA/FrdA/AprA"/>
</dbReference>
<dbReference type="PIRSF" id="PIRSF000171">
    <property type="entry name" value="SDHA_APRA_LASPO"/>
    <property type="match status" value="1"/>
</dbReference>
<dbReference type="Gene3D" id="3.50.50.60">
    <property type="entry name" value="FAD/NAD(P)-binding domain"/>
    <property type="match status" value="1"/>
</dbReference>
<dbReference type="SUPFAM" id="SSF56425">
    <property type="entry name" value="Succinate dehydrogenase/fumarate reductase flavoprotein, catalytic domain"/>
    <property type="match status" value="1"/>
</dbReference>
<dbReference type="InterPro" id="IPR037099">
    <property type="entry name" value="Fum_R/Succ_DH_flav-like_C_sf"/>
</dbReference>
<evidence type="ECO:0000256" key="4">
    <source>
        <dbReference type="PIRSR" id="PIRSR000171-1"/>
    </source>
</evidence>
<evidence type="ECO:0000259" key="6">
    <source>
        <dbReference type="Pfam" id="PF02910"/>
    </source>
</evidence>
<dbReference type="SUPFAM" id="SSF51905">
    <property type="entry name" value="FAD/NAD(P)-binding domain"/>
    <property type="match status" value="1"/>
</dbReference>
<organism evidence="7 8">
    <name type="scientific">Desulfobaculum bizertense DSM 18034</name>
    <dbReference type="NCBI Taxonomy" id="1121442"/>
    <lineage>
        <taxon>Bacteria</taxon>
        <taxon>Pseudomonadati</taxon>
        <taxon>Thermodesulfobacteriota</taxon>
        <taxon>Desulfovibrionia</taxon>
        <taxon>Desulfovibrionales</taxon>
        <taxon>Desulfovibrionaceae</taxon>
        <taxon>Desulfobaculum</taxon>
    </lineage>
</organism>
<evidence type="ECO:0000256" key="2">
    <source>
        <dbReference type="ARBA" id="ARBA00022630"/>
    </source>
</evidence>
<dbReference type="PANTHER" id="PTHR11632">
    <property type="entry name" value="SUCCINATE DEHYDROGENASE 2 FLAVOPROTEIN SUBUNIT"/>
    <property type="match status" value="1"/>
</dbReference>
<sequence length="594" mass="66506">MPNIPGGPTVRELPKSLDEVKIEVVDTDILVIGAGNAGCFVAVEAKKQNPDVTVTYMEKAEIMRSGACSAGMDAINTYIPDDKTPEDLVRWSRAQVGGGPLREDLALSNAEELNEAVDDLERWGLPIIRDEDGSIHYRGKWDISIHGEQLKPIMAEKAIENGVVYNRIAATGLLMDGERCAGAMGLGVRDGKFYVFRAKATICATGGAGTLYKSYTMDGTDSGSQIWMCPYCVGSGYAMGFRQGAELSSLEQRWVATRTKDFCGPVDTISVGYKAPIINCKDEKIMQERYAHLGGDAAPRFVRANAPMYEWLEGRGPTYCDTRNMESETVKAMFTDYLNERPSFVLFLASRGQDVTKDPIEIFGSDPYIMGGHTMGGFWVEMDRQTTLPGFFAAGETAGGHPNKFVGGCCVEGKIAARGAMEYIEENELNELPELDMEQVRAEMSRVYTPLFRGADFDGVKQLEMRERLQRLMDEYAGGTSQFYRTNEERLDYALKHIAMLQDQFKFLHAESLHDLMQCLETMDRVDVAEAVCHHLKARKETRWEGWQTRSDYPERDDANFDCFVETRRDPKTGKVDAFTREYKQIIPGDRYTC</sequence>
<dbReference type="AlphaFoldDB" id="A0A1T4VCM2"/>
<feature type="domain" description="Fumarate reductase/succinate dehydrogenase flavoprotein-like C-terminal" evidence="6">
    <location>
        <begin position="466"/>
        <end position="575"/>
    </location>
</feature>
<dbReference type="InterPro" id="IPR003953">
    <property type="entry name" value="FAD-dep_OxRdtase_2_FAD-bd"/>
</dbReference>
<dbReference type="InterPro" id="IPR015939">
    <property type="entry name" value="Fum_Rdtase/Succ_DH_flav-like_C"/>
</dbReference>
<dbReference type="GO" id="GO:0009061">
    <property type="term" value="P:anaerobic respiration"/>
    <property type="evidence" value="ECO:0007669"/>
    <property type="project" value="TreeGrafter"/>
</dbReference>
<gene>
    <name evidence="7" type="ORF">SAMN02745702_00009</name>
</gene>
<evidence type="ECO:0000256" key="3">
    <source>
        <dbReference type="ARBA" id="ARBA00023002"/>
    </source>
</evidence>
<keyword evidence="8" id="KW-1185">Reference proteome</keyword>
<dbReference type="Gene3D" id="3.90.700.10">
    <property type="entry name" value="Succinate dehydrogenase/fumarate reductase flavoprotein, catalytic domain"/>
    <property type="match status" value="1"/>
</dbReference>
<dbReference type="GO" id="GO:0009055">
    <property type="term" value="F:electron transfer activity"/>
    <property type="evidence" value="ECO:0007669"/>
    <property type="project" value="TreeGrafter"/>
</dbReference>
<dbReference type="EMBL" id="FUYA01000001">
    <property type="protein sequence ID" value="SKA62714.1"/>
    <property type="molecule type" value="Genomic_DNA"/>
</dbReference>
<dbReference type="PANTHER" id="PTHR11632:SF51">
    <property type="entry name" value="SUCCINATE DEHYDROGENASE [UBIQUINONE] FLAVOPROTEIN SUBUNIT, MITOCHONDRIAL"/>
    <property type="match status" value="1"/>
</dbReference>
<evidence type="ECO:0000256" key="1">
    <source>
        <dbReference type="ARBA" id="ARBA00001974"/>
    </source>
</evidence>
<evidence type="ECO:0000313" key="8">
    <source>
        <dbReference type="Proteomes" id="UP000189733"/>
    </source>
</evidence>
<dbReference type="SUPFAM" id="SSF46977">
    <property type="entry name" value="Succinate dehydrogenase/fumarate reductase flavoprotein C-terminal domain"/>
    <property type="match status" value="1"/>
</dbReference>